<evidence type="ECO:0000256" key="7">
    <source>
        <dbReference type="ARBA" id="ARBA00022840"/>
    </source>
</evidence>
<evidence type="ECO:0000256" key="1">
    <source>
        <dbReference type="ARBA" id="ARBA00001946"/>
    </source>
</evidence>
<evidence type="ECO:0000256" key="6">
    <source>
        <dbReference type="ARBA" id="ARBA00022777"/>
    </source>
</evidence>
<dbReference type="InterPro" id="IPR036637">
    <property type="entry name" value="Phosphohistidine_dom_sf"/>
</dbReference>
<comment type="similarity">
    <text evidence="2">Belongs to the PEP-utilizing enzyme family.</text>
</comment>
<protein>
    <submittedName>
        <fullName evidence="11">PEP-utilizing enzyme</fullName>
    </submittedName>
</protein>
<dbReference type="InterPro" id="IPR000121">
    <property type="entry name" value="PEP_util_C"/>
</dbReference>
<evidence type="ECO:0000256" key="3">
    <source>
        <dbReference type="ARBA" id="ARBA00022679"/>
    </source>
</evidence>
<proteinExistence type="inferred from homology"/>
<dbReference type="PROSITE" id="PS00370">
    <property type="entry name" value="PEP_ENZYMES_PHOS_SITE"/>
    <property type="match status" value="1"/>
</dbReference>
<reference evidence="11 12" key="1">
    <citation type="submission" date="2022-04" db="EMBL/GenBank/DDBJ databases">
        <title>Positive selection, recombination, and allopatry shape intraspecific diversity of widespread and dominant cyanobacteria.</title>
        <authorList>
            <person name="Wei J."/>
            <person name="Shu W."/>
            <person name="Hu C."/>
        </authorList>
    </citation>
    <scope>NUCLEOTIDE SEQUENCE [LARGE SCALE GENOMIC DNA]</scope>
    <source>
        <strain evidence="11 12">DQ-A4</strain>
    </source>
</reference>
<evidence type="ECO:0000256" key="8">
    <source>
        <dbReference type="ARBA" id="ARBA00022842"/>
    </source>
</evidence>
<dbReference type="PANTHER" id="PTHR43030:SF1">
    <property type="entry name" value="PHOSPHOENOLPYRUVATE SYNTHASE"/>
    <property type="match status" value="1"/>
</dbReference>
<comment type="caution">
    <text evidence="11">The sequence shown here is derived from an EMBL/GenBank/DDBJ whole genome shotgun (WGS) entry which is preliminary data.</text>
</comment>
<dbReference type="Pfam" id="PF02896">
    <property type="entry name" value="PEP-utilizers_C"/>
    <property type="match status" value="1"/>
</dbReference>
<evidence type="ECO:0000313" key="12">
    <source>
        <dbReference type="Proteomes" id="UP001482513"/>
    </source>
</evidence>
<evidence type="ECO:0000256" key="2">
    <source>
        <dbReference type="ARBA" id="ARBA00007837"/>
    </source>
</evidence>
<evidence type="ECO:0000313" key="11">
    <source>
        <dbReference type="EMBL" id="MEP0946824.1"/>
    </source>
</evidence>
<keyword evidence="3" id="KW-0808">Transferase</keyword>
<keyword evidence="12" id="KW-1185">Reference proteome</keyword>
<keyword evidence="4" id="KW-0479">Metal-binding</keyword>
<dbReference type="EMBL" id="JAMPKX010000002">
    <property type="protein sequence ID" value="MEP0946824.1"/>
    <property type="molecule type" value="Genomic_DNA"/>
</dbReference>
<gene>
    <name evidence="11" type="ORF">NC992_08065</name>
</gene>
<dbReference type="InterPro" id="IPR040442">
    <property type="entry name" value="Pyrv_kinase-like_dom_sf"/>
</dbReference>
<dbReference type="InterPro" id="IPR008279">
    <property type="entry name" value="PEP-util_enz_mobile_dom"/>
</dbReference>
<dbReference type="Pfam" id="PF00391">
    <property type="entry name" value="PEP-utilizers"/>
    <property type="match status" value="1"/>
</dbReference>
<dbReference type="InterPro" id="IPR023151">
    <property type="entry name" value="PEP_util_CS"/>
</dbReference>
<dbReference type="PANTHER" id="PTHR43030">
    <property type="entry name" value="PHOSPHOENOLPYRUVATE SYNTHASE"/>
    <property type="match status" value="1"/>
</dbReference>
<comment type="cofactor">
    <cofactor evidence="1">
        <name>Mg(2+)</name>
        <dbReference type="ChEBI" id="CHEBI:18420"/>
    </cofactor>
</comment>
<dbReference type="Gene3D" id="3.50.30.10">
    <property type="entry name" value="Phosphohistidine domain"/>
    <property type="match status" value="1"/>
</dbReference>
<keyword evidence="8" id="KW-0460">Magnesium</keyword>
<dbReference type="InterPro" id="IPR015813">
    <property type="entry name" value="Pyrv/PenolPyrv_kinase-like_dom"/>
</dbReference>
<dbReference type="RefSeq" id="WP_190696889.1">
    <property type="nucleotide sequence ID" value="NZ_JAMPKX010000002.1"/>
</dbReference>
<dbReference type="InterPro" id="IPR013815">
    <property type="entry name" value="ATP_grasp_subdomain_1"/>
</dbReference>
<evidence type="ECO:0000259" key="9">
    <source>
        <dbReference type="Pfam" id="PF00391"/>
    </source>
</evidence>
<feature type="domain" description="PEP-utilising enzyme mobile" evidence="9">
    <location>
        <begin position="389"/>
        <end position="459"/>
    </location>
</feature>
<keyword evidence="6" id="KW-0418">Kinase</keyword>
<keyword evidence="5" id="KW-0547">Nucleotide-binding</keyword>
<evidence type="ECO:0000256" key="4">
    <source>
        <dbReference type="ARBA" id="ARBA00022723"/>
    </source>
</evidence>
<dbReference type="Proteomes" id="UP001482513">
    <property type="component" value="Unassembled WGS sequence"/>
</dbReference>
<sequence length="789" mass="85219">MTWLRQLHTLNIADLRDVGQKAYYLGLLEQQGLPVAQGCVLTAAAWHHGLEQMAWPDGDGDRLAPVCQNGFKTLQQSSQQWQKALRDIPAIEAIAAEGLTCPEPDGFIPAAWMLRASLWVDGLGLEQAASRLISPGLLSAQIEADQADLAGVLPQFWSQALTARCLPVWDLHCQRLRDLSLATLVMPVYPALVSGTLILSQEQITVTAVAGLGMALTQGEAIPASCWTSSGKVAEATWLPGFQERVYQLRPASKYRPRPLASAQPIQVIERDRPKLSAPLSHDQLARLVQVAERAQTAMGEAGVRLEWLLHPSANPDQPTLIITEAGPWPHPAITAADPVRPPPTKARAQPPLLPSASTVVRGIGAAAGCIQGVAVVAQRPQDLPRPLPAGCIVVLPDLQPDVFFQLPSVAGIVTERGGATCHAAILAREVGIPAVVGAPHATQLLESGMVLWLDGDRGVVYGLTDEAAASFRPPLAPAPEPLPTDQPGRYHRLRTQVMVNLSQRQGLANLSLNHVAGIGLLRSEWLLLEVLEGRHPWDWVNRGQEAELQSRLVQQLEPILQTLGPRPLRYRSLDLRSHEWQALRGSPPVEPNPMLGLRGTLSYEIDDRLFQVELGALATLQQAGYSNLQLILPFVRSVEEAIACRQRVERAGLIDTTGFALWIMAEVPSVLFLLPAYAQAGIQGIAIGSNDLTQLLLAIDRDQPTIASAYDERHPVVRLAMAHLVQEARRNGLLCSICGQAPVRHPELIADLVGWGINSISVEAAALPFTLEAIWQAENGGGSEGVGG</sequence>
<feature type="domain" description="PEP-utilising enzyme C-terminal" evidence="10">
    <location>
        <begin position="494"/>
        <end position="777"/>
    </location>
</feature>
<accession>A0ABV0K223</accession>
<dbReference type="Gene3D" id="3.30.1490.20">
    <property type="entry name" value="ATP-grasp fold, A domain"/>
    <property type="match status" value="1"/>
</dbReference>
<evidence type="ECO:0000259" key="10">
    <source>
        <dbReference type="Pfam" id="PF02896"/>
    </source>
</evidence>
<dbReference type="SUPFAM" id="SSF56059">
    <property type="entry name" value="Glutathione synthetase ATP-binding domain-like"/>
    <property type="match status" value="1"/>
</dbReference>
<organism evidence="11 12">
    <name type="scientific">Leptolyngbya subtilissima DQ-A4</name>
    <dbReference type="NCBI Taxonomy" id="2933933"/>
    <lineage>
        <taxon>Bacteria</taxon>
        <taxon>Bacillati</taxon>
        <taxon>Cyanobacteriota</taxon>
        <taxon>Cyanophyceae</taxon>
        <taxon>Leptolyngbyales</taxon>
        <taxon>Leptolyngbyaceae</taxon>
        <taxon>Leptolyngbya group</taxon>
        <taxon>Leptolyngbya</taxon>
    </lineage>
</organism>
<dbReference type="SUPFAM" id="SSF52009">
    <property type="entry name" value="Phosphohistidine domain"/>
    <property type="match status" value="1"/>
</dbReference>
<keyword evidence="7" id="KW-0067">ATP-binding</keyword>
<dbReference type="SUPFAM" id="SSF51621">
    <property type="entry name" value="Phosphoenolpyruvate/pyruvate domain"/>
    <property type="match status" value="1"/>
</dbReference>
<name>A0ABV0K223_9CYAN</name>
<dbReference type="Gene3D" id="3.20.20.60">
    <property type="entry name" value="Phosphoenolpyruvate-binding domains"/>
    <property type="match status" value="1"/>
</dbReference>
<dbReference type="PROSITE" id="PS00742">
    <property type="entry name" value="PEP_ENZYMES_2"/>
    <property type="match status" value="1"/>
</dbReference>
<dbReference type="InterPro" id="IPR018274">
    <property type="entry name" value="PEP_util_AS"/>
</dbReference>
<dbReference type="InterPro" id="IPR006319">
    <property type="entry name" value="PEP_synth"/>
</dbReference>
<evidence type="ECO:0000256" key="5">
    <source>
        <dbReference type="ARBA" id="ARBA00022741"/>
    </source>
</evidence>